<dbReference type="EMBL" id="FNCV01000001">
    <property type="protein sequence ID" value="SDG44477.1"/>
    <property type="molecule type" value="Genomic_DNA"/>
</dbReference>
<dbReference type="Proteomes" id="UP000217076">
    <property type="component" value="Unassembled WGS sequence"/>
</dbReference>
<protein>
    <recommendedName>
        <fullName evidence="4">Outer membrane protein assembly factor BamD</fullName>
    </recommendedName>
</protein>
<dbReference type="SUPFAM" id="SSF48452">
    <property type="entry name" value="TPR-like"/>
    <property type="match status" value="1"/>
</dbReference>
<gene>
    <name evidence="4" type="primary">bamD</name>
    <name evidence="6" type="ORF">SAMN05421742_101266</name>
</gene>
<evidence type="ECO:0000256" key="1">
    <source>
        <dbReference type="ARBA" id="ARBA00022729"/>
    </source>
</evidence>
<comment type="similarity">
    <text evidence="4">Belongs to the BamD family.</text>
</comment>
<keyword evidence="7" id="KW-1185">Reference proteome</keyword>
<name>A0A1G7UAJ9_9PROT</name>
<evidence type="ECO:0000313" key="6">
    <source>
        <dbReference type="EMBL" id="SDG44477.1"/>
    </source>
</evidence>
<keyword evidence="3 4" id="KW-0998">Cell outer membrane</keyword>
<organism evidence="6 7">
    <name type="scientific">Roseospirillum parvum</name>
    <dbReference type="NCBI Taxonomy" id="83401"/>
    <lineage>
        <taxon>Bacteria</taxon>
        <taxon>Pseudomonadati</taxon>
        <taxon>Pseudomonadota</taxon>
        <taxon>Alphaproteobacteria</taxon>
        <taxon>Rhodospirillales</taxon>
        <taxon>Rhodospirillaceae</taxon>
        <taxon>Roseospirillum</taxon>
    </lineage>
</organism>
<comment type="subcellular location">
    <subcellularLocation>
        <location evidence="4">Cell outer membrane</location>
    </subcellularLocation>
</comment>
<dbReference type="InterPro" id="IPR017689">
    <property type="entry name" value="BamD"/>
</dbReference>
<dbReference type="Gene3D" id="1.25.40.10">
    <property type="entry name" value="Tetratricopeptide repeat domain"/>
    <property type="match status" value="1"/>
</dbReference>
<dbReference type="HAMAP" id="MF_00922">
    <property type="entry name" value="OM_assembly_BamD"/>
    <property type="match status" value="1"/>
</dbReference>
<dbReference type="GO" id="GO:0009279">
    <property type="term" value="C:cell outer membrane"/>
    <property type="evidence" value="ECO:0007669"/>
    <property type="project" value="UniProtKB-SubCell"/>
</dbReference>
<dbReference type="NCBIfam" id="TIGR03302">
    <property type="entry name" value="OM_YfiO"/>
    <property type="match status" value="1"/>
</dbReference>
<feature type="signal peptide" evidence="4">
    <location>
        <begin position="1"/>
        <end position="23"/>
    </location>
</feature>
<dbReference type="CDD" id="cd15830">
    <property type="entry name" value="BamD"/>
    <property type="match status" value="1"/>
</dbReference>
<evidence type="ECO:0000256" key="4">
    <source>
        <dbReference type="HAMAP-Rule" id="MF_00922"/>
    </source>
</evidence>
<keyword evidence="1 4" id="KW-0732">Signal</keyword>
<dbReference type="STRING" id="83401.SAMN05421742_101266"/>
<evidence type="ECO:0000256" key="2">
    <source>
        <dbReference type="ARBA" id="ARBA00023136"/>
    </source>
</evidence>
<comment type="function">
    <text evidence="4">Part of the outer membrane protein assembly complex, which is involved in assembly and insertion of beta-barrel proteins into the outer membrane.</text>
</comment>
<dbReference type="AlphaFoldDB" id="A0A1G7UAJ9"/>
<dbReference type="InterPro" id="IPR039565">
    <property type="entry name" value="BamD-like"/>
</dbReference>
<reference evidence="7" key="1">
    <citation type="submission" date="2016-10" db="EMBL/GenBank/DDBJ databases">
        <authorList>
            <person name="Varghese N."/>
            <person name="Submissions S."/>
        </authorList>
    </citation>
    <scope>NUCLEOTIDE SEQUENCE [LARGE SCALE GENOMIC DNA]</scope>
    <source>
        <strain evidence="7">930I</strain>
    </source>
</reference>
<evidence type="ECO:0000259" key="5">
    <source>
        <dbReference type="Pfam" id="PF13525"/>
    </source>
</evidence>
<dbReference type="Pfam" id="PF13525">
    <property type="entry name" value="YfiO"/>
    <property type="match status" value="1"/>
</dbReference>
<feature type="chain" id="PRO_5011802412" description="Outer membrane protein assembly factor BamD" evidence="4">
    <location>
        <begin position="24"/>
        <end position="278"/>
    </location>
</feature>
<evidence type="ECO:0000256" key="3">
    <source>
        <dbReference type="ARBA" id="ARBA00023237"/>
    </source>
</evidence>
<comment type="subunit">
    <text evidence="4">Part of the Bam complex.</text>
</comment>
<keyword evidence="2 4" id="KW-0472">Membrane</keyword>
<feature type="domain" description="Outer membrane lipoprotein BamD-like" evidence="5">
    <location>
        <begin position="37"/>
        <end position="230"/>
    </location>
</feature>
<accession>A0A1G7UAJ9</accession>
<dbReference type="InterPro" id="IPR011990">
    <property type="entry name" value="TPR-like_helical_dom_sf"/>
</dbReference>
<dbReference type="GO" id="GO:0051205">
    <property type="term" value="P:protein insertion into membrane"/>
    <property type="evidence" value="ECO:0007669"/>
    <property type="project" value="UniProtKB-UniRule"/>
</dbReference>
<evidence type="ECO:0000313" key="7">
    <source>
        <dbReference type="Proteomes" id="UP000217076"/>
    </source>
</evidence>
<proteinExistence type="inferred from homology"/>
<dbReference type="GO" id="GO:0043165">
    <property type="term" value="P:Gram-negative-bacterium-type cell outer membrane assembly"/>
    <property type="evidence" value="ECO:0007669"/>
    <property type="project" value="UniProtKB-UniRule"/>
</dbReference>
<sequence length="278" mass="31371" precursor="true">MMISLASLRRPLAAILLALPLLAACSGDGEEEYVERPVEDLYNQAMDLLRAEEYGAAVTAFEEVERQHPYSTWATKAQLMAGFSAYQDRAYDDAVVSLDRFIQLHPGNPDIAYAYYLKALCFYEQISDVGRDQKMTSLALSSLNEVVGRFPDSKYARDARLKIDLANDHLAGKQMSIGRWYLRQDQYLAAINRFITVIRDYETTTHVPEALYRLSEAYTALGLEQEALRAAAVLGHNFPGDPWYQDAYRLVGEGKLAPPDDESWMSWDLGLSSLFDDD</sequence>